<comment type="caution">
    <text evidence="1">The sequence shown here is derived from an EMBL/GenBank/DDBJ whole genome shotgun (WGS) entry which is preliminary data.</text>
</comment>
<organism evidence="1 2">
    <name type="scientific">Dryococelus australis</name>
    <dbReference type="NCBI Taxonomy" id="614101"/>
    <lineage>
        <taxon>Eukaryota</taxon>
        <taxon>Metazoa</taxon>
        <taxon>Ecdysozoa</taxon>
        <taxon>Arthropoda</taxon>
        <taxon>Hexapoda</taxon>
        <taxon>Insecta</taxon>
        <taxon>Pterygota</taxon>
        <taxon>Neoptera</taxon>
        <taxon>Polyneoptera</taxon>
        <taxon>Phasmatodea</taxon>
        <taxon>Verophasmatodea</taxon>
        <taxon>Anareolatae</taxon>
        <taxon>Phasmatidae</taxon>
        <taxon>Eurycanthinae</taxon>
        <taxon>Dryococelus</taxon>
    </lineage>
</organism>
<accession>A0ABQ9HDM0</accession>
<reference evidence="1 2" key="1">
    <citation type="submission" date="2023-02" db="EMBL/GenBank/DDBJ databases">
        <title>LHISI_Scaffold_Assembly.</title>
        <authorList>
            <person name="Stuart O.P."/>
            <person name="Cleave R."/>
            <person name="Magrath M.J.L."/>
            <person name="Mikheyev A.S."/>
        </authorList>
    </citation>
    <scope>NUCLEOTIDE SEQUENCE [LARGE SCALE GENOMIC DNA]</scope>
    <source>
        <strain evidence="1">Daus_M_001</strain>
        <tissue evidence="1">Leg muscle</tissue>
    </source>
</reference>
<keyword evidence="2" id="KW-1185">Reference proteome</keyword>
<protein>
    <submittedName>
        <fullName evidence="1">Uncharacterized protein</fullName>
    </submittedName>
</protein>
<gene>
    <name evidence="1" type="ORF">PR048_014193</name>
</gene>
<proteinExistence type="predicted"/>
<sequence length="263" mass="29310">MVGSNLLWDRGGTADRALISHQGEPGSIPRQARSQIFARMMPLVAGFPRGSPVSPALAFRHCSILIPLHPHQLSRPRWATTTCVLVSKKHRQTPEVSVKVFSTIAFAVDLAANHRLRRQYGLRARRNMSTDCIALPVPIRVSSPTSLLRYPARALQPHEIQHALTHLTQRVCLIVHVELSSVALIYPRMIKQCYCALARAAADFEVGDSSWFRLFTVKYGVRVFFYNTCVFPEYMENGTTPSPGCQGAMVAILDNVTLKHPAQ</sequence>
<name>A0ABQ9HDM0_9NEOP</name>
<evidence type="ECO:0000313" key="1">
    <source>
        <dbReference type="EMBL" id="KAJ8882386.1"/>
    </source>
</evidence>
<dbReference type="Proteomes" id="UP001159363">
    <property type="component" value="Chromosome 4"/>
</dbReference>
<evidence type="ECO:0000313" key="2">
    <source>
        <dbReference type="Proteomes" id="UP001159363"/>
    </source>
</evidence>
<dbReference type="EMBL" id="JARBHB010000005">
    <property type="protein sequence ID" value="KAJ8882386.1"/>
    <property type="molecule type" value="Genomic_DNA"/>
</dbReference>